<feature type="region of interest" description="Disordered" evidence="1">
    <location>
        <begin position="267"/>
        <end position="290"/>
    </location>
</feature>
<accession>A0A8K0H4B8</accession>
<evidence type="ECO:0000256" key="1">
    <source>
        <dbReference type="SAM" id="MobiDB-lite"/>
    </source>
</evidence>
<dbReference type="Pfam" id="PF23788">
    <property type="entry name" value="EDRF1_N"/>
    <property type="match status" value="2"/>
</dbReference>
<sequence length="1473" mass="165176">MEKSSEGSRELQCVGKMEISRPKPVGFLCGSIPVPTDKSFHLFNSALIPSRQTVSAPRYRMLPTETDLNSPPLLSNFPEKVLPIGAVQSKATGDLPWDGGIITSNLTRKCEALAVSGFVEYGDEIDVIAPTDILKQIFKIPYSKARLSIAVHRIGETLVLNTGPDVEEGEKLIRRHKNQSKCADQSLFLNFAMHSVRVEACDCPPTHHVPSPQQSNSSVLPGVNTQFMGQHDDITQNEDLNHCSEYAKVKQDGLYWENKKNKRNKKCDPVKKVSQVGEKPRSSMQESEKHRRVSNDGFLRVLFWQFHNFRMLLGSDLLLFSNEKYVAVSLHLWDVTRQITPLTWLEAWLDNVMASVPELAICYHQNGVVQGYELLKTDDIFLLKGISDDGTPAFHPNVVQQNGLSVLRFLQENCKQEPGAYWLYKSAGEDVIQLFDLSVISKNHSSNDCDGGSSNLPPLMHGGRSDSLHSLGTLLYRIAHRLSLSMAPDKMEKCAKFIKKCLDFLEEPDHLVVRAFAHEQFARLILNYDKDLELTYQALPVGCELMVTDALQEESMDFLSSISESAVHEKLHSVADEEKLSEGGQSLLDLATDASIKITLEENAYGMRQMMASSELEFKDSREAALRFSNDKKFRVCELSPTTTHVVQAVADPISSKLAAIHHVSQAIKSLRWMRQLQSTESEMMEEGSETPDRPPPPIDLSVCACGDADCIEVCDIREWLPTSKLDHKLWKLVLLLGESYLALGHAYKEDGQLHQALNVVELACSVYGSMPQHLEDTKFISSMVSWSLSPMNLGYSNEKRSYNSDVKDLDSNSNDDCFTSEQFSSVYLFWAKAWILVGDVYVEYYMVKGNEISIQAERKSPARDVKVSADVVKEVKRLKKKLGQFTQNCSLCSLVNCSCQSDRANSGSSASSSSRDNGMVAYGRKHNKRNFSKSTVYSHLGESEDGNLYHKMDNEQNSDGGNMLYSRDDEVLFETSNIDKLVVKPAAATSSEVEDILEEYDVGSTVGSQSKIASSETPKGKNGGIFKYLGDPLVSDPEYNLSAALSCYEEARNALGGLPSGSGEQQSLMKKKGWVCNELGRYRLEMKELKKAELAFVDAIKAFREVFDHTNIILINCNLGHGRRALAEEMVSKIEDFKLHSIFHNMYDHALETAKLEYSESLRYYGAAKLELNAISEGSESVTSSLRTEVYTQFANTYLRLGMLLAREDTTAEVYKTRVMEDVCMDYPSCSGRRARKESQKHEITANDAIREALSMYESMGELRKQEAAYAYFQLACYQRDCCLKFLDSDHKKSNLSKGESSFLQRVKQYASLAERNWQKAIDFYGPKTHPSMYLTILMERSAFSSSLASSLHSNAMLDSALSCMLEGRHLLETNSESLKNNQPELHSKFWSQLQMLLKKMLAVALSASGNKPPSQPAPVSNRSVDAGKLRELYKRSLKSTDFKMLGLSKRGEENYLLSEAQTEEKVRIRAE</sequence>
<dbReference type="InterPro" id="IPR056582">
    <property type="entry name" value="EDRF1_N"/>
</dbReference>
<name>A0A8K0H4B8_9ROSA</name>
<gene>
    <name evidence="3" type="ORF">FNV43_RR10559</name>
</gene>
<keyword evidence="4" id="KW-1185">Reference proteome</keyword>
<protein>
    <recommendedName>
        <fullName evidence="2">EDRF1 N-terminal domain-containing protein</fullName>
    </recommendedName>
</protein>
<proteinExistence type="predicted"/>
<feature type="compositionally biased region" description="Basic and acidic residues" evidence="1">
    <location>
        <begin position="278"/>
        <end position="289"/>
    </location>
</feature>
<comment type="caution">
    <text evidence="3">The sequence shown here is derived from an EMBL/GenBank/DDBJ whole genome shotgun (WGS) entry which is preliminary data.</text>
</comment>
<feature type="compositionally biased region" description="Low complexity" evidence="1">
    <location>
        <begin position="905"/>
        <end position="919"/>
    </location>
</feature>
<feature type="region of interest" description="Disordered" evidence="1">
    <location>
        <begin position="905"/>
        <end position="925"/>
    </location>
</feature>
<dbReference type="GO" id="GO:0045893">
    <property type="term" value="P:positive regulation of DNA-templated transcription"/>
    <property type="evidence" value="ECO:0007669"/>
    <property type="project" value="TreeGrafter"/>
</dbReference>
<dbReference type="OrthoDB" id="419432at2759"/>
<feature type="domain" description="EDRF1 N-terminal" evidence="2">
    <location>
        <begin position="121"/>
        <end position="162"/>
    </location>
</feature>
<dbReference type="Proteomes" id="UP000796880">
    <property type="component" value="Unassembled WGS sequence"/>
</dbReference>
<evidence type="ECO:0000313" key="4">
    <source>
        <dbReference type="Proteomes" id="UP000796880"/>
    </source>
</evidence>
<evidence type="ECO:0000259" key="2">
    <source>
        <dbReference type="Pfam" id="PF23788"/>
    </source>
</evidence>
<dbReference type="EMBL" id="VOIH02000005">
    <property type="protein sequence ID" value="KAF3445383.1"/>
    <property type="molecule type" value="Genomic_DNA"/>
</dbReference>
<reference evidence="3" key="1">
    <citation type="submission" date="2020-03" db="EMBL/GenBank/DDBJ databases">
        <title>A high-quality chromosome-level genome assembly of a woody plant with both climbing and erect habits, Rhamnella rubrinervis.</title>
        <authorList>
            <person name="Lu Z."/>
            <person name="Yang Y."/>
            <person name="Zhu X."/>
            <person name="Sun Y."/>
        </authorList>
    </citation>
    <scope>NUCLEOTIDE SEQUENCE</scope>
    <source>
        <strain evidence="3">BYM</strain>
        <tissue evidence="3">Leaf</tissue>
    </source>
</reference>
<organism evidence="3 4">
    <name type="scientific">Rhamnella rubrinervis</name>
    <dbReference type="NCBI Taxonomy" id="2594499"/>
    <lineage>
        <taxon>Eukaryota</taxon>
        <taxon>Viridiplantae</taxon>
        <taxon>Streptophyta</taxon>
        <taxon>Embryophyta</taxon>
        <taxon>Tracheophyta</taxon>
        <taxon>Spermatophyta</taxon>
        <taxon>Magnoliopsida</taxon>
        <taxon>eudicotyledons</taxon>
        <taxon>Gunneridae</taxon>
        <taxon>Pentapetalae</taxon>
        <taxon>rosids</taxon>
        <taxon>fabids</taxon>
        <taxon>Rosales</taxon>
        <taxon>Rhamnaceae</taxon>
        <taxon>rhamnoid group</taxon>
        <taxon>Rhamneae</taxon>
        <taxon>Rhamnella</taxon>
    </lineage>
</organism>
<dbReference type="PANTHER" id="PTHR15000">
    <property type="entry name" value="ERYTHROID DIFFERENTIATION-RELATED FACTOR 1"/>
    <property type="match status" value="1"/>
</dbReference>
<evidence type="ECO:0000313" key="3">
    <source>
        <dbReference type="EMBL" id="KAF3445383.1"/>
    </source>
</evidence>
<dbReference type="PANTHER" id="PTHR15000:SF1">
    <property type="entry name" value="ERYTHROID DIFFERENTIATION-RELATED FACTOR 1"/>
    <property type="match status" value="1"/>
</dbReference>
<feature type="domain" description="EDRF1 N-terminal" evidence="2">
    <location>
        <begin position="236"/>
        <end position="449"/>
    </location>
</feature>